<evidence type="ECO:0000313" key="2">
    <source>
        <dbReference type="Proteomes" id="UP001549145"/>
    </source>
</evidence>
<organism evidence="1 2">
    <name type="scientific">Methylobacterium goesingense</name>
    <dbReference type="NCBI Taxonomy" id="243690"/>
    <lineage>
        <taxon>Bacteria</taxon>
        <taxon>Pseudomonadati</taxon>
        <taxon>Pseudomonadota</taxon>
        <taxon>Alphaproteobacteria</taxon>
        <taxon>Hyphomicrobiales</taxon>
        <taxon>Methylobacteriaceae</taxon>
        <taxon>Methylobacterium</taxon>
    </lineage>
</organism>
<sequence>MTISITELLRIRRNSIRPYEGAATETLERKLKLDAIQPLVREQVRQELELRRLLKK</sequence>
<dbReference type="Proteomes" id="UP001549145">
    <property type="component" value="Unassembled WGS sequence"/>
</dbReference>
<dbReference type="EMBL" id="JBEPMM010000002">
    <property type="protein sequence ID" value="MET3691649.1"/>
    <property type="molecule type" value="Genomic_DNA"/>
</dbReference>
<dbReference type="RefSeq" id="WP_238282299.1">
    <property type="nucleotide sequence ID" value="NZ_BPQL01000162.1"/>
</dbReference>
<accession>A0ABV2L1X6</accession>
<reference evidence="1 2" key="1">
    <citation type="submission" date="2024-06" db="EMBL/GenBank/DDBJ databases">
        <title>Genomic Encyclopedia of Type Strains, Phase IV (KMG-IV): sequencing the most valuable type-strain genomes for metagenomic binning, comparative biology and taxonomic classification.</title>
        <authorList>
            <person name="Goeker M."/>
        </authorList>
    </citation>
    <scope>NUCLEOTIDE SEQUENCE [LARGE SCALE GENOMIC DNA]</scope>
    <source>
        <strain evidence="1 2">DSM 21331</strain>
    </source>
</reference>
<protein>
    <submittedName>
        <fullName evidence="1">Uncharacterized protein</fullName>
    </submittedName>
</protein>
<comment type="caution">
    <text evidence="1">The sequence shown here is derived from an EMBL/GenBank/DDBJ whole genome shotgun (WGS) entry which is preliminary data.</text>
</comment>
<keyword evidence="2" id="KW-1185">Reference proteome</keyword>
<evidence type="ECO:0000313" key="1">
    <source>
        <dbReference type="EMBL" id="MET3691649.1"/>
    </source>
</evidence>
<proteinExistence type="predicted"/>
<name>A0ABV2L1X6_9HYPH</name>
<gene>
    <name evidence="1" type="ORF">ABID43_001174</name>
</gene>